<dbReference type="EMBL" id="CAJVPZ010005589">
    <property type="protein sequence ID" value="CAG8563160.1"/>
    <property type="molecule type" value="Genomic_DNA"/>
</dbReference>
<dbReference type="OrthoDB" id="2442752at2759"/>
<gene>
    <name evidence="2" type="ORF">RFULGI_LOCUS5148</name>
</gene>
<organism evidence="2 3">
    <name type="scientific">Racocetra fulgida</name>
    <dbReference type="NCBI Taxonomy" id="60492"/>
    <lineage>
        <taxon>Eukaryota</taxon>
        <taxon>Fungi</taxon>
        <taxon>Fungi incertae sedis</taxon>
        <taxon>Mucoromycota</taxon>
        <taxon>Glomeromycotina</taxon>
        <taxon>Glomeromycetes</taxon>
        <taxon>Diversisporales</taxon>
        <taxon>Gigasporaceae</taxon>
        <taxon>Racocetra</taxon>
    </lineage>
</organism>
<dbReference type="Proteomes" id="UP000789396">
    <property type="component" value="Unassembled WGS sequence"/>
</dbReference>
<evidence type="ECO:0000313" key="2">
    <source>
        <dbReference type="EMBL" id="CAG8563160.1"/>
    </source>
</evidence>
<reference evidence="2" key="1">
    <citation type="submission" date="2021-06" db="EMBL/GenBank/DDBJ databases">
        <authorList>
            <person name="Kallberg Y."/>
            <person name="Tangrot J."/>
            <person name="Rosling A."/>
        </authorList>
    </citation>
    <scope>NUCLEOTIDE SEQUENCE</scope>
    <source>
        <strain evidence="2">IN212</strain>
    </source>
</reference>
<sequence>MEDITKYLNNYTPKEKKTNQQTKKRSQNNKNTDIQISDIEDNEFD</sequence>
<proteinExistence type="predicted"/>
<feature type="region of interest" description="Disordered" evidence="1">
    <location>
        <begin position="1"/>
        <end position="45"/>
    </location>
</feature>
<accession>A0A9N9BCH7</accession>
<name>A0A9N9BCH7_9GLOM</name>
<evidence type="ECO:0000256" key="1">
    <source>
        <dbReference type="SAM" id="MobiDB-lite"/>
    </source>
</evidence>
<comment type="caution">
    <text evidence="2">The sequence shown here is derived from an EMBL/GenBank/DDBJ whole genome shotgun (WGS) entry which is preliminary data.</text>
</comment>
<feature type="non-terminal residue" evidence="2">
    <location>
        <position position="45"/>
    </location>
</feature>
<dbReference type="AlphaFoldDB" id="A0A9N9BCH7"/>
<evidence type="ECO:0000313" key="3">
    <source>
        <dbReference type="Proteomes" id="UP000789396"/>
    </source>
</evidence>
<keyword evidence="3" id="KW-1185">Reference proteome</keyword>
<protein>
    <submittedName>
        <fullName evidence="2">14386_t:CDS:1</fullName>
    </submittedName>
</protein>